<feature type="chain" id="PRO_5043326439" description="Sushi domain-containing protein" evidence="6">
    <location>
        <begin position="30"/>
        <end position="699"/>
    </location>
</feature>
<feature type="signal peptide" evidence="6">
    <location>
        <begin position="1"/>
        <end position="29"/>
    </location>
</feature>
<accession>A0AAV2AN33</accession>
<organism evidence="8 9">
    <name type="scientific">Larinioides sclopetarius</name>
    <dbReference type="NCBI Taxonomy" id="280406"/>
    <lineage>
        <taxon>Eukaryota</taxon>
        <taxon>Metazoa</taxon>
        <taxon>Ecdysozoa</taxon>
        <taxon>Arthropoda</taxon>
        <taxon>Chelicerata</taxon>
        <taxon>Arachnida</taxon>
        <taxon>Araneae</taxon>
        <taxon>Araneomorphae</taxon>
        <taxon>Entelegynae</taxon>
        <taxon>Araneoidea</taxon>
        <taxon>Araneidae</taxon>
        <taxon>Larinioides</taxon>
    </lineage>
</organism>
<gene>
    <name evidence="8" type="ORF">LARSCL_LOCUS13655</name>
</gene>
<keyword evidence="9" id="KW-1185">Reference proteome</keyword>
<evidence type="ECO:0000313" key="9">
    <source>
        <dbReference type="Proteomes" id="UP001497382"/>
    </source>
</evidence>
<dbReference type="Gene3D" id="2.10.70.10">
    <property type="entry name" value="Complement Module, domain 1"/>
    <property type="match status" value="2"/>
</dbReference>
<comment type="caution">
    <text evidence="8">The sequence shown here is derived from an EMBL/GenBank/DDBJ whole genome shotgun (WGS) entry which is preliminary data.</text>
</comment>
<evidence type="ECO:0000256" key="1">
    <source>
        <dbReference type="ARBA" id="ARBA00022729"/>
    </source>
</evidence>
<keyword evidence="4" id="KW-0768">Sushi</keyword>
<dbReference type="EMBL" id="CAXIEN010000190">
    <property type="protein sequence ID" value="CAL1285341.1"/>
    <property type="molecule type" value="Genomic_DNA"/>
</dbReference>
<keyword evidence="2" id="KW-0677">Repeat</keyword>
<dbReference type="Proteomes" id="UP001497382">
    <property type="component" value="Unassembled WGS sequence"/>
</dbReference>
<dbReference type="InterPro" id="IPR035976">
    <property type="entry name" value="Sushi/SCR/CCP_sf"/>
</dbReference>
<keyword evidence="5" id="KW-1133">Transmembrane helix</keyword>
<keyword evidence="3" id="KW-1015">Disulfide bond</keyword>
<dbReference type="PANTHER" id="PTHR45656">
    <property type="entry name" value="PROTEIN CBR-CLEC-78"/>
    <property type="match status" value="1"/>
</dbReference>
<dbReference type="CDD" id="cd00033">
    <property type="entry name" value="CCP"/>
    <property type="match status" value="2"/>
</dbReference>
<dbReference type="SMART" id="SM00032">
    <property type="entry name" value="CCP"/>
    <property type="match status" value="4"/>
</dbReference>
<dbReference type="AlphaFoldDB" id="A0AAV2AN33"/>
<dbReference type="InterPro" id="IPR051277">
    <property type="entry name" value="SEZ6_CSMD_C4BPB_Regulators"/>
</dbReference>
<feature type="domain" description="Sushi" evidence="7">
    <location>
        <begin position="32"/>
        <end position="99"/>
    </location>
</feature>
<feature type="transmembrane region" description="Helical" evidence="5">
    <location>
        <begin position="635"/>
        <end position="657"/>
    </location>
</feature>
<protein>
    <recommendedName>
        <fullName evidence="7">Sushi domain-containing protein</fullName>
    </recommendedName>
</protein>
<feature type="domain" description="Sushi" evidence="7">
    <location>
        <begin position="287"/>
        <end position="353"/>
    </location>
</feature>
<evidence type="ECO:0000256" key="6">
    <source>
        <dbReference type="SAM" id="SignalP"/>
    </source>
</evidence>
<evidence type="ECO:0000256" key="5">
    <source>
        <dbReference type="SAM" id="Phobius"/>
    </source>
</evidence>
<dbReference type="PROSITE" id="PS50923">
    <property type="entry name" value="SUSHI"/>
    <property type="match status" value="2"/>
</dbReference>
<name>A0AAV2AN33_9ARAC</name>
<dbReference type="Pfam" id="PF00084">
    <property type="entry name" value="Sushi"/>
    <property type="match status" value="2"/>
</dbReference>
<evidence type="ECO:0000256" key="4">
    <source>
        <dbReference type="PROSITE-ProRule" id="PRU00302"/>
    </source>
</evidence>
<dbReference type="InterPro" id="IPR000436">
    <property type="entry name" value="Sushi_SCR_CCP_dom"/>
</dbReference>
<evidence type="ECO:0000259" key="7">
    <source>
        <dbReference type="PROSITE" id="PS50923"/>
    </source>
</evidence>
<dbReference type="SUPFAM" id="SSF57535">
    <property type="entry name" value="Complement control module/SCR domain"/>
    <property type="match status" value="2"/>
</dbReference>
<evidence type="ECO:0000256" key="2">
    <source>
        <dbReference type="ARBA" id="ARBA00022737"/>
    </source>
</evidence>
<evidence type="ECO:0000256" key="3">
    <source>
        <dbReference type="ARBA" id="ARBA00023157"/>
    </source>
</evidence>
<keyword evidence="1 6" id="KW-0732">Signal</keyword>
<evidence type="ECO:0000313" key="8">
    <source>
        <dbReference type="EMBL" id="CAL1285341.1"/>
    </source>
</evidence>
<reference evidence="8 9" key="1">
    <citation type="submission" date="2024-04" db="EMBL/GenBank/DDBJ databases">
        <authorList>
            <person name="Rising A."/>
            <person name="Reimegard J."/>
            <person name="Sonavane S."/>
            <person name="Akerstrom W."/>
            <person name="Nylinder S."/>
            <person name="Hedman E."/>
            <person name="Kallberg Y."/>
        </authorList>
    </citation>
    <scope>NUCLEOTIDE SEQUENCE [LARGE SCALE GENOMIC DNA]</scope>
</reference>
<keyword evidence="5" id="KW-0472">Membrane</keyword>
<sequence length="699" mass="79740">MLIKYSPGFETSSLSYLVVWALLIPQFFCEPTICPPPDFPLRGRYKPEKDEYEVRQSITYFCIGKLPMHDERNVWNPSNIAMTCEPNGKWSQRTPICDVPTRLKYSIIDSKESIAIDGKLSTCFQIGNDTEEILQFSFDGEAVPYSMVFCFGEGRGMFNISFPPNNQYFTYTAHIGNSRCIKYDTTDVFHSKSENISVKVSPSTNSFNSMCGFEVFAKNDKWCDYSPEKSTLNGQLEVGRSKTVLHCNENFREKESREIYATCENNKWSYQGLECVESKPQKDHNISACPPPNFPEGGKYEPEKAEYYEGQRIKYICNGKSSMFFGDVSTGDYKKVTCTSSGKWSEGTPFCDSPANMHLKYPSVSEIAQLKESFLIDSDINTCFPIPKGTKRFFEYSLEGQMVVNAIKVCWSQGRSTITIKISESWDQTYVEDFGSHMVDCLFDSYPTNHDKTGNITVQISLDQGSSISLCEISVFVKEDIWCRHPPEISVPNGQLEVSHSKAVLHCNEGFKEKDGREVYATCENQTWSYLSLQCVEIKPQKDHTILRKKHLTLTKVPWQSQDNCKTMLTMLPNRRLYNGVENKPQKDHEILSKNFLIKRDSIQWHSQKTDRIAIKIEAKQRLYNRVEDKSQKDYTPIVIVIGAVILTLAGLAIFLLRKKKPTTGLFVLFKPGGNYGRLSFLSDNNTTNLVEAKDSTVY</sequence>
<keyword evidence="5" id="KW-0812">Transmembrane</keyword>
<comment type="caution">
    <text evidence="4">Lacks conserved residue(s) required for the propagation of feature annotation.</text>
</comment>
<dbReference type="PANTHER" id="PTHR45656:SF4">
    <property type="entry name" value="PROTEIN CBR-CLEC-78"/>
    <property type="match status" value="1"/>
</dbReference>
<proteinExistence type="predicted"/>